<evidence type="ECO:0000256" key="4">
    <source>
        <dbReference type="ARBA" id="ARBA00022676"/>
    </source>
</evidence>
<feature type="domain" description="GH16" evidence="15">
    <location>
        <begin position="270"/>
        <end position="508"/>
    </location>
</feature>
<comment type="caution">
    <text evidence="16">The sequence shown here is derived from an EMBL/GenBank/DDBJ whole genome shotgun (WGS) entry which is preliminary data.</text>
</comment>
<evidence type="ECO:0000256" key="3">
    <source>
        <dbReference type="ARBA" id="ARBA00012729"/>
    </source>
</evidence>
<evidence type="ECO:0000313" key="16">
    <source>
        <dbReference type="EMBL" id="KAK9419033.1"/>
    </source>
</evidence>
<dbReference type="EMBL" id="JARVKF010000331">
    <property type="protein sequence ID" value="KAK9419033.1"/>
    <property type="molecule type" value="Genomic_DNA"/>
</dbReference>
<keyword evidence="5" id="KW-0808">Transferase</keyword>
<keyword evidence="4" id="KW-0328">Glycosyltransferase</keyword>
<comment type="subcellular location">
    <subcellularLocation>
        <location evidence="2">Membrane</location>
    </subcellularLocation>
</comment>
<feature type="transmembrane region" description="Helical" evidence="14">
    <location>
        <begin position="566"/>
        <end position="586"/>
    </location>
</feature>
<evidence type="ECO:0000256" key="9">
    <source>
        <dbReference type="ARBA" id="ARBA00023180"/>
    </source>
</evidence>
<keyword evidence="14" id="KW-0812">Transmembrane</keyword>
<evidence type="ECO:0000256" key="5">
    <source>
        <dbReference type="ARBA" id="ARBA00022679"/>
    </source>
</evidence>
<dbReference type="InterPro" id="IPR023198">
    <property type="entry name" value="PGP-like_dom2"/>
</dbReference>
<dbReference type="NCBIfam" id="TIGR01509">
    <property type="entry name" value="HAD-SF-IA-v3"/>
    <property type="match status" value="1"/>
</dbReference>
<dbReference type="SUPFAM" id="SSF49899">
    <property type="entry name" value="Concanavalin A-like lectins/glucanases"/>
    <property type="match status" value="1"/>
</dbReference>
<dbReference type="Gene3D" id="2.60.120.200">
    <property type="match status" value="1"/>
</dbReference>
<protein>
    <recommendedName>
        <fullName evidence="3">chitinase</fullName>
        <ecNumber evidence="3">3.2.1.14</ecNumber>
    </recommendedName>
</protein>
<proteinExistence type="inferred from homology"/>
<dbReference type="InterPro" id="IPR000757">
    <property type="entry name" value="Beta-glucanase-like"/>
</dbReference>
<evidence type="ECO:0000256" key="10">
    <source>
        <dbReference type="ARBA" id="ARBA00023295"/>
    </source>
</evidence>
<dbReference type="Pfam" id="PF00722">
    <property type="entry name" value="Glyco_hydro_16"/>
    <property type="match status" value="1"/>
</dbReference>
<keyword evidence="10" id="KW-0326">Glycosidase</keyword>
<keyword evidence="17" id="KW-1185">Reference proteome</keyword>
<dbReference type="InterPro" id="IPR013320">
    <property type="entry name" value="ConA-like_dom_sf"/>
</dbReference>
<dbReference type="EC" id="3.2.1.14" evidence="3"/>
<evidence type="ECO:0000256" key="6">
    <source>
        <dbReference type="ARBA" id="ARBA00022729"/>
    </source>
</evidence>
<reference evidence="16 17" key="1">
    <citation type="journal article" date="2024" name="J. Plant Pathol.">
        <title>Sequence and assembly of the genome of Seiridium unicorne, isolate CBS 538.82, causal agent of cypress canker disease.</title>
        <authorList>
            <person name="Scali E."/>
            <person name="Rocca G.D."/>
            <person name="Danti R."/>
            <person name="Garbelotto M."/>
            <person name="Barberini S."/>
            <person name="Baroncelli R."/>
            <person name="Emiliani G."/>
        </authorList>
    </citation>
    <scope>NUCLEOTIDE SEQUENCE [LARGE SCALE GENOMIC DNA]</scope>
    <source>
        <strain evidence="16 17">BM-138-508</strain>
    </source>
</reference>
<accession>A0ABR2UWH8</accession>
<dbReference type="SFLD" id="SFLDG01129">
    <property type="entry name" value="C1.5:_HAD__Beta-PGM__Phosphata"/>
    <property type="match status" value="1"/>
</dbReference>
<feature type="compositionally biased region" description="Polar residues" evidence="13">
    <location>
        <begin position="691"/>
        <end position="721"/>
    </location>
</feature>
<dbReference type="Proteomes" id="UP001408356">
    <property type="component" value="Unassembled WGS sequence"/>
</dbReference>
<dbReference type="PANTHER" id="PTHR10963">
    <property type="entry name" value="GLYCOSYL HYDROLASE-RELATED"/>
    <property type="match status" value="1"/>
</dbReference>
<feature type="compositionally biased region" description="Low complexity" evidence="13">
    <location>
        <begin position="671"/>
        <end position="687"/>
    </location>
</feature>
<dbReference type="Gene3D" id="1.10.150.240">
    <property type="entry name" value="Putative phosphatase, domain 2"/>
    <property type="match status" value="1"/>
</dbReference>
<comment type="similarity">
    <text evidence="12">Belongs to the glycosyl hydrolase 16 family. CRH1 subfamily.</text>
</comment>
<evidence type="ECO:0000256" key="2">
    <source>
        <dbReference type="ARBA" id="ARBA00004370"/>
    </source>
</evidence>
<sequence length="752" mass="81725">MPRVKYILLDCDNTLCLSERLAFEACTDLTNEVLEKWGKPERYTVDQLLEDFVGHNFRGMLVGLQKKHGFTMTPEEVDAYVDRELGAVTAKLSEKCQPCPGVPEQLEWAKKQGYPMSVVSTSAKPRVVASIRKVGIDHYFPDEHVYSAATSMEKPSSKPDPAIYNFACQKLGVANKDTVTVEDSKSGATAAMRAGIPLIGYVGVYGIEEGKEKMEQMAKLLTEECKAAVIMYDWKEFPECIKKIESLLELPPVFAMLPRSLLGSASVLLISFLTSPVLAQLHTDCNPMLKDCPADPAFATAYTFNFNSTPATGLWNTSAGTVSYDAENGAAFTIAKKGYSPTLTSNFYFFWGRTEVIMKAANGTGIISSIVYGSDDLDEVDWEFRGGDTANVQSNYYGKGVTNSSVGGTHPVTGNVQTDWHNYTNVWTEEKLEWWIDGTLARTLTPAMANDSLYYPQTPMKLMLGIWAGGDSGQSQGTIEWAGGATDYDAGPYTMYVKSARVEDYSKGKEYSYGDRTGSSSSIKITEATTNSTAVDNLNAAADEAEDDKSVSEKWDALPSSTKTGVYAGAAGVAAVMIVALLFYYFKQRRRGQQEAKLAAQNQERERLELEQFKKEGRNPDALAYDGVDYDASSMGKAGMVTTAAYAVPDSRSNSLRSLHGMPEKTSGWDPTSSGMASPGMSSPMPMLRDGNQTPGSQTFNGSSRNGYSPVQSQMSPTGPLQSPRGGNFDSPRNPGGYGGGNDSYFNGGGHR</sequence>
<evidence type="ECO:0000256" key="14">
    <source>
        <dbReference type="SAM" id="Phobius"/>
    </source>
</evidence>
<evidence type="ECO:0000256" key="1">
    <source>
        <dbReference type="ARBA" id="ARBA00000822"/>
    </source>
</evidence>
<keyword evidence="6" id="KW-0732">Signal</keyword>
<dbReference type="InterPro" id="IPR036412">
    <property type="entry name" value="HAD-like_sf"/>
</dbReference>
<name>A0ABR2UWH8_9PEZI</name>
<dbReference type="CDD" id="cd02183">
    <property type="entry name" value="GH16_fungal_CRH1_transglycosylase"/>
    <property type="match status" value="1"/>
</dbReference>
<feature type="region of interest" description="Disordered" evidence="13">
    <location>
        <begin position="653"/>
        <end position="752"/>
    </location>
</feature>
<dbReference type="InterPro" id="IPR006439">
    <property type="entry name" value="HAD-SF_hydro_IA"/>
</dbReference>
<dbReference type="PROSITE" id="PS51762">
    <property type="entry name" value="GH16_2"/>
    <property type="match status" value="1"/>
</dbReference>
<dbReference type="Pfam" id="PF13419">
    <property type="entry name" value="HAD_2"/>
    <property type="match status" value="1"/>
</dbReference>
<dbReference type="InterPro" id="IPR023214">
    <property type="entry name" value="HAD_sf"/>
</dbReference>
<evidence type="ECO:0000256" key="12">
    <source>
        <dbReference type="ARBA" id="ARBA00038074"/>
    </source>
</evidence>
<dbReference type="SUPFAM" id="SSF56784">
    <property type="entry name" value="HAD-like"/>
    <property type="match status" value="1"/>
</dbReference>
<dbReference type="InterPro" id="IPR041492">
    <property type="entry name" value="HAD_2"/>
</dbReference>
<evidence type="ECO:0000256" key="8">
    <source>
        <dbReference type="ARBA" id="ARBA00023136"/>
    </source>
</evidence>
<comment type="catalytic activity">
    <reaction evidence="1">
        <text>Random endo-hydrolysis of N-acetyl-beta-D-glucosaminide (1-&gt;4)-beta-linkages in chitin and chitodextrins.</text>
        <dbReference type="EC" id="3.2.1.14"/>
    </reaction>
</comment>
<dbReference type="Gene3D" id="3.40.50.1000">
    <property type="entry name" value="HAD superfamily/HAD-like"/>
    <property type="match status" value="1"/>
</dbReference>
<keyword evidence="11" id="KW-0961">Cell wall biogenesis/degradation</keyword>
<keyword evidence="7" id="KW-0378">Hydrolase</keyword>
<dbReference type="InterPro" id="IPR050546">
    <property type="entry name" value="Glycosyl_Hydrlase_16"/>
</dbReference>
<keyword evidence="8 14" id="KW-0472">Membrane</keyword>
<keyword evidence="14" id="KW-1133">Transmembrane helix</keyword>
<dbReference type="PANTHER" id="PTHR10963:SF27">
    <property type="entry name" value="GLYCOSIDASE-RELATED"/>
    <property type="match status" value="1"/>
</dbReference>
<evidence type="ECO:0000313" key="17">
    <source>
        <dbReference type="Proteomes" id="UP001408356"/>
    </source>
</evidence>
<evidence type="ECO:0000256" key="7">
    <source>
        <dbReference type="ARBA" id="ARBA00022801"/>
    </source>
</evidence>
<feature type="compositionally biased region" description="Gly residues" evidence="13">
    <location>
        <begin position="736"/>
        <end position="752"/>
    </location>
</feature>
<gene>
    <name evidence="16" type="ORF">SUNI508_07554</name>
</gene>
<dbReference type="SFLD" id="SFLDS00003">
    <property type="entry name" value="Haloacid_Dehalogenase"/>
    <property type="match status" value="1"/>
</dbReference>
<organism evidence="16 17">
    <name type="scientific">Seiridium unicorne</name>
    <dbReference type="NCBI Taxonomy" id="138068"/>
    <lineage>
        <taxon>Eukaryota</taxon>
        <taxon>Fungi</taxon>
        <taxon>Dikarya</taxon>
        <taxon>Ascomycota</taxon>
        <taxon>Pezizomycotina</taxon>
        <taxon>Sordariomycetes</taxon>
        <taxon>Xylariomycetidae</taxon>
        <taxon>Amphisphaeriales</taxon>
        <taxon>Sporocadaceae</taxon>
        <taxon>Seiridium</taxon>
    </lineage>
</organism>
<evidence type="ECO:0000256" key="13">
    <source>
        <dbReference type="SAM" id="MobiDB-lite"/>
    </source>
</evidence>
<keyword evidence="9" id="KW-0325">Glycoprotein</keyword>
<evidence type="ECO:0000259" key="15">
    <source>
        <dbReference type="PROSITE" id="PS51762"/>
    </source>
</evidence>
<evidence type="ECO:0000256" key="11">
    <source>
        <dbReference type="ARBA" id="ARBA00023316"/>
    </source>
</evidence>